<dbReference type="Proteomes" id="UP000634134">
    <property type="component" value="Unassembled WGS sequence"/>
</dbReference>
<sequence length="680" mass="77888">MSKKQVLTRKSAPKPDRIIAFRVISMLLPFLLLFLVEIALRTFNYGNDLSLFIEYPQDKNYLFLNPDASKRYFSNQKNATTGNVEPFKKKKENGTLRFFVLGESTTIGYPYFHNGSFHRWLLYRLTHIYPDQKFEIVNISLTAVNSYTVAGFAKEVINYEPDAVLIYTGHNEYYGALGVGSTENIGGNRFLIKLILKLRELKIIQLITNFYDKIISTTSSKNPDSEGTRMQRMVSEQKIPYQSDLYKRGVEQFQGNMDETLELFSKHNIPVLISNLVSNEKDLKPFVSFPVDSTKFPGFSLNFKLGLKAFKNKNYNSAFNFFKAADKSYSENAESNYYLGKLTYASKNYNEARRYFSKAKDLDGLRFRAPDELNTILKNLSSKYSNAHLVDTKSIFETHAANQIIGDELILEHVHPDLMGYALMSDVFFDEIEKLKIIKTSGEKISFDVLLKEMPITKIDSLSGIYKVANLKSSWPFTGTMRSDSFKINSFEEKTAYELANRKISWLDAMDRAYNYYVENHDLVNARKTVETLILEYPTDAQYYLKSAMLSGEMKDEKNAVFNFKKAFSLSPTFDIARYLFVILLKLDKPAEAIPYLDYAVANNTSRFDLNPVKNSALNIIELKNTFSKDSSDKSAPLQIAKLYFKMQNKEGAEKYARKVLVLSPGNLEAKMIISGQVKP</sequence>
<reference evidence="6" key="1">
    <citation type="submission" date="2023-07" db="EMBL/GenBank/DDBJ databases">
        <title>Dyadobacter sp. nov 'subterranea' isolated from contaminted grondwater.</title>
        <authorList>
            <person name="Szabo I."/>
            <person name="Al-Omari J."/>
            <person name="Szerdahelyi S.G."/>
            <person name="Rado J."/>
        </authorList>
    </citation>
    <scope>NUCLEOTIDE SEQUENCE [LARGE SCALE GENOMIC DNA]</scope>
    <source>
        <strain evidence="6">UP-52</strain>
    </source>
</reference>
<keyword evidence="6" id="KW-1185">Reference proteome</keyword>
<dbReference type="PROSITE" id="PS50005">
    <property type="entry name" value="TPR"/>
    <property type="match status" value="1"/>
</dbReference>
<keyword evidence="4" id="KW-1133">Transmembrane helix</keyword>
<keyword evidence="4" id="KW-0812">Transmembrane</keyword>
<dbReference type="SUPFAM" id="SSF48452">
    <property type="entry name" value="TPR-like"/>
    <property type="match status" value="1"/>
</dbReference>
<gene>
    <name evidence="5" type="ORF">IEE83_22875</name>
</gene>
<comment type="caution">
    <text evidence="5">The sequence shown here is derived from an EMBL/GenBank/DDBJ whole genome shotgun (WGS) entry which is preliminary data.</text>
</comment>
<evidence type="ECO:0000256" key="2">
    <source>
        <dbReference type="ARBA" id="ARBA00022803"/>
    </source>
</evidence>
<evidence type="ECO:0008006" key="7">
    <source>
        <dbReference type="Google" id="ProtNLM"/>
    </source>
</evidence>
<accession>A0ABR9WGW6</accession>
<keyword evidence="1" id="KW-0677">Repeat</keyword>
<feature type="repeat" description="TPR" evidence="3">
    <location>
        <begin position="333"/>
        <end position="366"/>
    </location>
</feature>
<dbReference type="Gene3D" id="3.40.50.1110">
    <property type="entry name" value="SGNH hydrolase"/>
    <property type="match status" value="1"/>
</dbReference>
<evidence type="ECO:0000256" key="3">
    <source>
        <dbReference type="PROSITE-ProRule" id="PRU00339"/>
    </source>
</evidence>
<dbReference type="PANTHER" id="PTHR44943">
    <property type="entry name" value="CELLULOSE SYNTHASE OPERON PROTEIN C"/>
    <property type="match status" value="1"/>
</dbReference>
<dbReference type="EMBL" id="JACYGY010000001">
    <property type="protein sequence ID" value="MBE9464738.1"/>
    <property type="molecule type" value="Genomic_DNA"/>
</dbReference>
<dbReference type="PANTHER" id="PTHR44943:SF8">
    <property type="entry name" value="TPR REPEAT-CONTAINING PROTEIN MJ0263"/>
    <property type="match status" value="1"/>
</dbReference>
<evidence type="ECO:0000313" key="6">
    <source>
        <dbReference type="Proteomes" id="UP000634134"/>
    </source>
</evidence>
<proteinExistence type="predicted"/>
<evidence type="ECO:0000256" key="1">
    <source>
        <dbReference type="ARBA" id="ARBA00022737"/>
    </source>
</evidence>
<dbReference type="InterPro" id="IPR036514">
    <property type="entry name" value="SGNH_hydro_sf"/>
</dbReference>
<evidence type="ECO:0000313" key="5">
    <source>
        <dbReference type="EMBL" id="MBE9464738.1"/>
    </source>
</evidence>
<dbReference type="InterPro" id="IPR011990">
    <property type="entry name" value="TPR-like_helical_dom_sf"/>
</dbReference>
<dbReference type="Gene3D" id="1.25.40.10">
    <property type="entry name" value="Tetratricopeptide repeat domain"/>
    <property type="match status" value="2"/>
</dbReference>
<dbReference type="InterPro" id="IPR019734">
    <property type="entry name" value="TPR_rpt"/>
</dbReference>
<name>A0ABR9WGW6_9BACT</name>
<keyword evidence="2 3" id="KW-0802">TPR repeat</keyword>
<protein>
    <recommendedName>
        <fullName evidence="7">Tetratricopeptide repeat protein</fullName>
    </recommendedName>
</protein>
<keyword evidence="4" id="KW-0472">Membrane</keyword>
<dbReference type="SUPFAM" id="SSF52266">
    <property type="entry name" value="SGNH hydrolase"/>
    <property type="match status" value="1"/>
</dbReference>
<feature type="transmembrane region" description="Helical" evidence="4">
    <location>
        <begin position="20"/>
        <end position="40"/>
    </location>
</feature>
<evidence type="ECO:0000256" key="4">
    <source>
        <dbReference type="SAM" id="Phobius"/>
    </source>
</evidence>
<organism evidence="5 6">
    <name type="scientific">Dyadobacter subterraneus</name>
    <dbReference type="NCBI Taxonomy" id="2773304"/>
    <lineage>
        <taxon>Bacteria</taxon>
        <taxon>Pseudomonadati</taxon>
        <taxon>Bacteroidota</taxon>
        <taxon>Cytophagia</taxon>
        <taxon>Cytophagales</taxon>
        <taxon>Spirosomataceae</taxon>
        <taxon>Dyadobacter</taxon>
    </lineage>
</organism>
<dbReference type="RefSeq" id="WP_194122777.1">
    <property type="nucleotide sequence ID" value="NZ_JACYGY010000001.1"/>
</dbReference>
<dbReference type="InterPro" id="IPR051685">
    <property type="entry name" value="Ycf3/AcsC/BcsC/TPR_MFPF"/>
</dbReference>
<dbReference type="SMART" id="SM00028">
    <property type="entry name" value="TPR"/>
    <property type="match status" value="4"/>
</dbReference>
<dbReference type="Pfam" id="PF13181">
    <property type="entry name" value="TPR_8"/>
    <property type="match status" value="2"/>
</dbReference>